<dbReference type="Proteomes" id="UP000799424">
    <property type="component" value="Unassembled WGS sequence"/>
</dbReference>
<feature type="compositionally biased region" description="Basic and acidic residues" evidence="1">
    <location>
        <begin position="337"/>
        <end position="349"/>
    </location>
</feature>
<keyword evidence="3" id="KW-1185">Reference proteome</keyword>
<feature type="region of interest" description="Disordered" evidence="1">
    <location>
        <begin position="114"/>
        <end position="194"/>
    </location>
</feature>
<feature type="compositionally biased region" description="Polar residues" evidence="1">
    <location>
        <begin position="243"/>
        <end position="256"/>
    </location>
</feature>
<dbReference type="EMBL" id="MU006230">
    <property type="protein sequence ID" value="KAF2824177.1"/>
    <property type="molecule type" value="Genomic_DNA"/>
</dbReference>
<feature type="compositionally biased region" description="Polar residues" evidence="1">
    <location>
        <begin position="432"/>
        <end position="441"/>
    </location>
</feature>
<dbReference type="AlphaFoldDB" id="A0A6A6ZV04"/>
<feature type="compositionally biased region" description="Polar residues" evidence="1">
    <location>
        <begin position="397"/>
        <end position="416"/>
    </location>
</feature>
<accession>A0A6A6ZV04</accession>
<protein>
    <submittedName>
        <fullName evidence="2">Uncharacterized protein</fullName>
    </submittedName>
</protein>
<evidence type="ECO:0000313" key="2">
    <source>
        <dbReference type="EMBL" id="KAF2824177.1"/>
    </source>
</evidence>
<organism evidence="2 3">
    <name type="scientific">Ophiobolus disseminans</name>
    <dbReference type="NCBI Taxonomy" id="1469910"/>
    <lineage>
        <taxon>Eukaryota</taxon>
        <taxon>Fungi</taxon>
        <taxon>Dikarya</taxon>
        <taxon>Ascomycota</taxon>
        <taxon>Pezizomycotina</taxon>
        <taxon>Dothideomycetes</taxon>
        <taxon>Pleosporomycetidae</taxon>
        <taxon>Pleosporales</taxon>
        <taxon>Pleosporineae</taxon>
        <taxon>Phaeosphaeriaceae</taxon>
        <taxon>Ophiobolus</taxon>
    </lineage>
</organism>
<feature type="compositionally biased region" description="Low complexity" evidence="1">
    <location>
        <begin position="361"/>
        <end position="380"/>
    </location>
</feature>
<gene>
    <name evidence="2" type="ORF">CC86DRAFT_420606</name>
</gene>
<evidence type="ECO:0000256" key="1">
    <source>
        <dbReference type="SAM" id="MobiDB-lite"/>
    </source>
</evidence>
<feature type="compositionally biased region" description="Basic and acidic residues" evidence="1">
    <location>
        <begin position="130"/>
        <end position="144"/>
    </location>
</feature>
<proteinExistence type="predicted"/>
<feature type="compositionally biased region" description="Acidic residues" evidence="1">
    <location>
        <begin position="288"/>
        <end position="300"/>
    </location>
</feature>
<feature type="compositionally biased region" description="Polar residues" evidence="1">
    <location>
        <begin position="350"/>
        <end position="360"/>
    </location>
</feature>
<feature type="compositionally biased region" description="Polar residues" evidence="1">
    <location>
        <begin position="183"/>
        <end position="194"/>
    </location>
</feature>
<feature type="compositionally biased region" description="Basic residues" evidence="1">
    <location>
        <begin position="494"/>
        <end position="508"/>
    </location>
</feature>
<name>A0A6A6ZV04_9PLEO</name>
<feature type="compositionally biased region" description="Polar residues" evidence="1">
    <location>
        <begin position="449"/>
        <end position="484"/>
    </location>
</feature>
<sequence>MMPVIIIVVLIGAVLSIGGLLGWFTVKRIRRTPPEDVERILNADVPRYTPDGAIVMRDLPSGRDQRIESVPQSQIETVPSNVAPVATPLKKPTGEIKGVGGGFVKYFKFGKRKNKHESESESEDDDVDEDVHRETKGKERKSVDNFENADLYGGPSWEPKRGELEQPGLYEEPEDIPAPKPIYTSTNYGRYDSKTATNNPRIMVLRDDGRAADVWDKINKRVPLVHSRPSSRVKPDAADDTSEQNTDGFQEINLGSDSKKWKEAKRPATPVAKYSVGSDPDSSRSDSSDSDDDESGSDDNDLSKPTRPIESPQFKYGNEFNAPDTVPQDLYEDDIRENEMKLTFEDKSLNRISESSVLTYASTNSSQSKASSNKKPSPRSSTRHASFDDGSKRRSLPRTNTSPQHMPSISELQRPTATIHPLINRPSMADSGFTSKGSSETSFDRSFADNESANPVSKKASWSTEGSNSPRKSGPSRSATPIRNTSKREEVAKPARKASKASVKKKVVLKRESGSSSLAGYADSDEE</sequence>
<reference evidence="2" key="1">
    <citation type="journal article" date="2020" name="Stud. Mycol.">
        <title>101 Dothideomycetes genomes: a test case for predicting lifestyles and emergence of pathogens.</title>
        <authorList>
            <person name="Haridas S."/>
            <person name="Albert R."/>
            <person name="Binder M."/>
            <person name="Bloem J."/>
            <person name="Labutti K."/>
            <person name="Salamov A."/>
            <person name="Andreopoulos B."/>
            <person name="Baker S."/>
            <person name="Barry K."/>
            <person name="Bills G."/>
            <person name="Bluhm B."/>
            <person name="Cannon C."/>
            <person name="Castanera R."/>
            <person name="Culley D."/>
            <person name="Daum C."/>
            <person name="Ezra D."/>
            <person name="Gonzalez J."/>
            <person name="Henrissat B."/>
            <person name="Kuo A."/>
            <person name="Liang C."/>
            <person name="Lipzen A."/>
            <person name="Lutzoni F."/>
            <person name="Magnuson J."/>
            <person name="Mondo S."/>
            <person name="Nolan M."/>
            <person name="Ohm R."/>
            <person name="Pangilinan J."/>
            <person name="Park H.-J."/>
            <person name="Ramirez L."/>
            <person name="Alfaro M."/>
            <person name="Sun H."/>
            <person name="Tritt A."/>
            <person name="Yoshinaga Y."/>
            <person name="Zwiers L.-H."/>
            <person name="Turgeon B."/>
            <person name="Goodwin S."/>
            <person name="Spatafora J."/>
            <person name="Crous P."/>
            <person name="Grigoriev I."/>
        </authorList>
    </citation>
    <scope>NUCLEOTIDE SEQUENCE</scope>
    <source>
        <strain evidence="2">CBS 113818</strain>
    </source>
</reference>
<evidence type="ECO:0000313" key="3">
    <source>
        <dbReference type="Proteomes" id="UP000799424"/>
    </source>
</evidence>
<feature type="compositionally biased region" description="Basic and acidic residues" evidence="1">
    <location>
        <begin position="257"/>
        <end position="266"/>
    </location>
</feature>
<feature type="compositionally biased region" description="Acidic residues" evidence="1">
    <location>
        <begin position="120"/>
        <end position="129"/>
    </location>
</feature>
<feature type="region of interest" description="Disordered" evidence="1">
    <location>
        <begin position="219"/>
        <end position="527"/>
    </location>
</feature>